<dbReference type="UniPathway" id="UPA00262">
    <property type="reaction ID" value="UER00211"/>
</dbReference>
<dbReference type="SUPFAM" id="SSF53790">
    <property type="entry name" value="Tetrapyrrole methylase"/>
    <property type="match status" value="1"/>
</dbReference>
<sequence length="252" mass="25868">MENIYGKVWLIGAGPGDLELLTLKAVRVLASADVLIVDALVDPDIVSFAPRARVVTTGKRAGCRSAPQDFIQRLMRRYARQGKTVARVKGGDPLLFGRAGEEIAYLAEHGIEVELVNGVTSALAAAASLTVSLTHRDFGASGVTFVTAHRQDHSAPDWAALAAAGTTLAIYMGLNRVCEVAEGLLAALPASTPAAVVACASTPAERRLVTTLGQLAAACHAAKMPAPALILVGAALASASAGEDLPEGLAVA</sequence>
<comment type="similarity">
    <text evidence="1">Belongs to the precorrin methyltransferase family.</text>
</comment>
<dbReference type="Gene3D" id="3.40.1010.10">
    <property type="entry name" value="Cobalt-precorrin-4 Transmethylase, Domain 1"/>
    <property type="match status" value="1"/>
</dbReference>
<evidence type="ECO:0000256" key="2">
    <source>
        <dbReference type="ARBA" id="ARBA00012162"/>
    </source>
</evidence>
<evidence type="ECO:0000256" key="5">
    <source>
        <dbReference type="ARBA" id="ARBA00022691"/>
    </source>
</evidence>
<evidence type="ECO:0000256" key="7">
    <source>
        <dbReference type="ARBA" id="ARBA00025705"/>
    </source>
</evidence>
<keyword evidence="6" id="KW-0627">Porphyrin biosynthesis</keyword>
<feature type="domain" description="Tetrapyrrole methylase" evidence="8">
    <location>
        <begin position="7"/>
        <end position="216"/>
    </location>
</feature>
<keyword evidence="5" id="KW-0949">S-adenosyl-L-methionine</keyword>
<dbReference type="InterPro" id="IPR006366">
    <property type="entry name" value="CobA/CysG_C"/>
</dbReference>
<dbReference type="InterPro" id="IPR000878">
    <property type="entry name" value="4pyrrol_Mease"/>
</dbReference>
<dbReference type="Pfam" id="PF00590">
    <property type="entry name" value="TP_methylase"/>
    <property type="match status" value="1"/>
</dbReference>
<dbReference type="CDD" id="cd11642">
    <property type="entry name" value="SUMT"/>
    <property type="match status" value="1"/>
</dbReference>
<dbReference type="FunFam" id="3.40.1010.10:FF:000001">
    <property type="entry name" value="Siroheme synthase"/>
    <property type="match status" value="1"/>
</dbReference>
<evidence type="ECO:0000256" key="4">
    <source>
        <dbReference type="ARBA" id="ARBA00022679"/>
    </source>
</evidence>
<dbReference type="EMBL" id="CP031337">
    <property type="protein sequence ID" value="AXK38174.1"/>
    <property type="molecule type" value="Genomic_DNA"/>
</dbReference>
<dbReference type="InterPro" id="IPR014776">
    <property type="entry name" value="4pyrrole_Mease_sub2"/>
</dbReference>
<proteinExistence type="inferred from homology"/>
<evidence type="ECO:0000313" key="10">
    <source>
        <dbReference type="Proteomes" id="UP000254537"/>
    </source>
</evidence>
<dbReference type="InterPro" id="IPR003043">
    <property type="entry name" value="Uropor_MeTrfase_CS"/>
</dbReference>
<dbReference type="InterPro" id="IPR014777">
    <property type="entry name" value="4pyrrole_Mease_sub1"/>
</dbReference>
<dbReference type="GO" id="GO:0032259">
    <property type="term" value="P:methylation"/>
    <property type="evidence" value="ECO:0007669"/>
    <property type="project" value="UniProtKB-KW"/>
</dbReference>
<dbReference type="OrthoDB" id="9815856at2"/>
<evidence type="ECO:0000256" key="6">
    <source>
        <dbReference type="ARBA" id="ARBA00023244"/>
    </source>
</evidence>
<protein>
    <recommendedName>
        <fullName evidence="2">uroporphyrinogen-III C-methyltransferase</fullName>
        <ecNumber evidence="2">2.1.1.107</ecNumber>
    </recommendedName>
</protein>
<evidence type="ECO:0000256" key="1">
    <source>
        <dbReference type="ARBA" id="ARBA00005879"/>
    </source>
</evidence>
<organism evidence="9 10">
    <name type="scientific">Crenobacter cavernae</name>
    <dbReference type="NCBI Taxonomy" id="2290923"/>
    <lineage>
        <taxon>Bacteria</taxon>
        <taxon>Pseudomonadati</taxon>
        <taxon>Pseudomonadota</taxon>
        <taxon>Betaproteobacteria</taxon>
        <taxon>Neisseriales</taxon>
        <taxon>Neisseriaceae</taxon>
        <taxon>Crenobacter</taxon>
    </lineage>
</organism>
<comment type="pathway">
    <text evidence="7">Porphyrin-containing compound metabolism; siroheme biosynthesis; precorrin-2 from uroporphyrinogen III: step 1/1.</text>
</comment>
<gene>
    <name evidence="9" type="primary">cobA</name>
    <name evidence="9" type="ORF">DWG20_01300</name>
</gene>
<reference evidence="9 10" key="1">
    <citation type="submission" date="2018-07" db="EMBL/GenBank/DDBJ databases">
        <title>Crenobacter cavernae sp. nov., isolated from a karst cave.</title>
        <authorList>
            <person name="Zhu H."/>
        </authorList>
    </citation>
    <scope>NUCLEOTIDE SEQUENCE [LARGE SCALE GENOMIC DNA]</scope>
    <source>
        <strain evidence="9 10">K1W11S-77</strain>
    </source>
</reference>
<dbReference type="RefSeq" id="WP_115432056.1">
    <property type="nucleotide sequence ID" value="NZ_CP031337.1"/>
</dbReference>
<dbReference type="InterPro" id="IPR035996">
    <property type="entry name" value="4pyrrol_Methylase_sf"/>
</dbReference>
<dbReference type="Proteomes" id="UP000254537">
    <property type="component" value="Chromosome"/>
</dbReference>
<dbReference type="GO" id="GO:0019354">
    <property type="term" value="P:siroheme biosynthetic process"/>
    <property type="evidence" value="ECO:0007669"/>
    <property type="project" value="UniProtKB-UniPathway"/>
</dbReference>
<keyword evidence="4 9" id="KW-0808">Transferase</keyword>
<dbReference type="AlphaFoldDB" id="A0A345Y2M2"/>
<dbReference type="Gene3D" id="3.30.950.10">
    <property type="entry name" value="Methyltransferase, Cobalt-precorrin-4 Transmethylase, Domain 2"/>
    <property type="match status" value="1"/>
</dbReference>
<dbReference type="NCBIfam" id="TIGR01469">
    <property type="entry name" value="cobA_cysG_Cterm"/>
    <property type="match status" value="1"/>
</dbReference>
<dbReference type="PROSITE" id="PS00839">
    <property type="entry name" value="SUMT_1"/>
    <property type="match status" value="1"/>
</dbReference>
<dbReference type="KEGG" id="ccah:DWG20_01300"/>
<dbReference type="PANTHER" id="PTHR45790">
    <property type="entry name" value="SIROHEME SYNTHASE-RELATED"/>
    <property type="match status" value="1"/>
</dbReference>
<evidence type="ECO:0000259" key="8">
    <source>
        <dbReference type="Pfam" id="PF00590"/>
    </source>
</evidence>
<evidence type="ECO:0000256" key="3">
    <source>
        <dbReference type="ARBA" id="ARBA00022603"/>
    </source>
</evidence>
<evidence type="ECO:0000313" key="9">
    <source>
        <dbReference type="EMBL" id="AXK38174.1"/>
    </source>
</evidence>
<keyword evidence="3 9" id="KW-0489">Methyltransferase</keyword>
<dbReference type="GO" id="GO:0004851">
    <property type="term" value="F:uroporphyrin-III C-methyltransferase activity"/>
    <property type="evidence" value="ECO:0007669"/>
    <property type="project" value="UniProtKB-EC"/>
</dbReference>
<dbReference type="InterPro" id="IPR050161">
    <property type="entry name" value="Siro_Cobalamin_biosynth"/>
</dbReference>
<name>A0A345Y2M2_9NEIS</name>
<dbReference type="EC" id="2.1.1.107" evidence="2"/>
<dbReference type="PANTHER" id="PTHR45790:SF3">
    <property type="entry name" value="S-ADENOSYL-L-METHIONINE-DEPENDENT UROPORPHYRINOGEN III METHYLTRANSFERASE, CHLOROPLASTIC"/>
    <property type="match status" value="1"/>
</dbReference>
<dbReference type="NCBIfam" id="NF004790">
    <property type="entry name" value="PRK06136.1"/>
    <property type="match status" value="1"/>
</dbReference>
<accession>A0A345Y2M2</accession>